<keyword evidence="2" id="KW-1133">Transmembrane helix</keyword>
<evidence type="ECO:0000256" key="2">
    <source>
        <dbReference type="SAM" id="Phobius"/>
    </source>
</evidence>
<name>A0A561DSD0_9BACI</name>
<keyword evidence="4" id="KW-1185">Reference proteome</keyword>
<dbReference type="Proteomes" id="UP000319671">
    <property type="component" value="Unassembled WGS sequence"/>
</dbReference>
<comment type="caution">
    <text evidence="3">The sequence shown here is derived from an EMBL/GenBank/DDBJ whole genome shotgun (WGS) entry which is preliminary data.</text>
</comment>
<organism evidence="3 4">
    <name type="scientific">Neobacillus bataviensis</name>
    <dbReference type="NCBI Taxonomy" id="220685"/>
    <lineage>
        <taxon>Bacteria</taxon>
        <taxon>Bacillati</taxon>
        <taxon>Bacillota</taxon>
        <taxon>Bacilli</taxon>
        <taxon>Bacillales</taxon>
        <taxon>Bacillaceae</taxon>
        <taxon>Neobacillus</taxon>
    </lineage>
</organism>
<proteinExistence type="predicted"/>
<keyword evidence="2" id="KW-0812">Transmembrane</keyword>
<evidence type="ECO:0000313" key="3">
    <source>
        <dbReference type="EMBL" id="TWE06230.1"/>
    </source>
</evidence>
<dbReference type="RefSeq" id="WP_144563026.1">
    <property type="nucleotide sequence ID" value="NZ_VIVN01000002.1"/>
</dbReference>
<gene>
    <name evidence="3" type="ORF">FB550_102250</name>
</gene>
<sequence>MKKSEWSDRELEELLRQMPRIHDHRDPRDIYQNISLKRKKPRPWLLPGLAATAALLLFFILVPKFLGGINFSHESAEEKSSSSGNTTAQQDSSALKKENASSNETESPKQAELLKTENVKTAIYEDEVGNGTVLTYWIPDAQAQILIPVSIIVNESGGQSWLTKYTELMAYLQEEEWGLSDFYPLNATMKLDKNGNTVIVDVPPDHQYGLGSTTETNFINIIQKDISTNSDSKKIKFTTNGRPGIELGNFGRMEEIDVTAQNKHAYFLYFPEGSKLPFLTPSMETYHDIYSAFEAMKKDQLMGLKSSLLSLPPINIVSISNKIMYLSFDGRASLKDNQQSIVSFEAVLLTAKEFGIEKVIIKDPPLTNLGTFDLTKAIKVPIAPNLRNIP</sequence>
<dbReference type="EMBL" id="VIVN01000002">
    <property type="protein sequence ID" value="TWE06230.1"/>
    <property type="molecule type" value="Genomic_DNA"/>
</dbReference>
<reference evidence="3 4" key="1">
    <citation type="submission" date="2019-06" db="EMBL/GenBank/DDBJ databases">
        <title>Sorghum-associated microbial communities from plants grown in Nebraska, USA.</title>
        <authorList>
            <person name="Schachtman D."/>
        </authorList>
    </citation>
    <scope>NUCLEOTIDE SEQUENCE [LARGE SCALE GENOMIC DNA]</scope>
    <source>
        <strain evidence="3 4">2482</strain>
    </source>
</reference>
<evidence type="ECO:0008006" key="5">
    <source>
        <dbReference type="Google" id="ProtNLM"/>
    </source>
</evidence>
<keyword evidence="2" id="KW-0472">Membrane</keyword>
<feature type="compositionally biased region" description="Polar residues" evidence="1">
    <location>
        <begin position="84"/>
        <end position="93"/>
    </location>
</feature>
<feature type="transmembrane region" description="Helical" evidence="2">
    <location>
        <begin position="44"/>
        <end position="66"/>
    </location>
</feature>
<evidence type="ECO:0000313" key="4">
    <source>
        <dbReference type="Proteomes" id="UP000319671"/>
    </source>
</evidence>
<evidence type="ECO:0000256" key="1">
    <source>
        <dbReference type="SAM" id="MobiDB-lite"/>
    </source>
</evidence>
<protein>
    <recommendedName>
        <fullName evidence="5">Negative regulator of sigma-X activity</fullName>
    </recommendedName>
</protein>
<feature type="region of interest" description="Disordered" evidence="1">
    <location>
        <begin position="76"/>
        <end position="112"/>
    </location>
</feature>
<accession>A0A561DSD0</accession>
<dbReference type="AlphaFoldDB" id="A0A561DSD0"/>